<dbReference type="EMBL" id="JADBEG010000001">
    <property type="protein sequence ID" value="MBE1496644.1"/>
    <property type="molecule type" value="Genomic_DNA"/>
</dbReference>
<dbReference type="RefSeq" id="WP_086858049.1">
    <property type="nucleotide sequence ID" value="NZ_JADBEG010000001.1"/>
</dbReference>
<dbReference type="SUPFAM" id="SSF46785">
    <property type="entry name" value="Winged helix' DNA-binding domain"/>
    <property type="match status" value="1"/>
</dbReference>
<evidence type="ECO:0000313" key="2">
    <source>
        <dbReference type="EMBL" id="MBE1496644.1"/>
    </source>
</evidence>
<name>A0ABR9I0G6_9PSEU</name>
<proteinExistence type="predicted"/>
<dbReference type="Pfam" id="PF21906">
    <property type="entry name" value="WHD_NrtR"/>
    <property type="match status" value="1"/>
</dbReference>
<keyword evidence="3" id="KW-1185">Reference proteome</keyword>
<dbReference type="PANTHER" id="PTHR43736">
    <property type="entry name" value="ADP-RIBOSE PYROPHOSPHATASE"/>
    <property type="match status" value="1"/>
</dbReference>
<dbReference type="Pfam" id="PF00293">
    <property type="entry name" value="NUDIX"/>
    <property type="match status" value="1"/>
</dbReference>
<dbReference type="InterPro" id="IPR054105">
    <property type="entry name" value="WHD_NrtR"/>
</dbReference>
<dbReference type="InterPro" id="IPR000086">
    <property type="entry name" value="NUDIX_hydrolase_dom"/>
</dbReference>
<sequence length="247" mass="27193">MPQDTTWQIPKVAVAVDLAILTVREERLNILLVERAEEPYRGQLALPGGFIASEDEDIDVAAARELAEETGLAAGRLHLEQLRTYGGPDRDPRGRVVTVCYLALVPDLPIPSAGGDARAARWEAVRDVERTDAPVAFDHRTIIADAVERARGKLEYTTLAAAFCPAEFTISELRRVYEIVWGHRLDHRNFHRKITGVAGFLVPTGDRTARDGGRPAALYRRGPATVLHPPILRGHDPNDAESETTTP</sequence>
<evidence type="ECO:0000313" key="3">
    <source>
        <dbReference type="Proteomes" id="UP000631670"/>
    </source>
</evidence>
<dbReference type="InterPro" id="IPR036390">
    <property type="entry name" value="WH_DNA-bd_sf"/>
</dbReference>
<dbReference type="Proteomes" id="UP000631670">
    <property type="component" value="Unassembled WGS sequence"/>
</dbReference>
<dbReference type="GO" id="GO:0035539">
    <property type="term" value="F:8-oxo-7,8-dihydrodeoxyguanosine triphosphate pyrophosphatase activity"/>
    <property type="evidence" value="ECO:0007669"/>
    <property type="project" value="UniProtKB-EC"/>
</dbReference>
<dbReference type="EC" id="3.6.1.55" evidence="2"/>
<dbReference type="Gene3D" id="1.10.10.10">
    <property type="entry name" value="Winged helix-like DNA-binding domain superfamily/Winged helix DNA-binding domain"/>
    <property type="match status" value="1"/>
</dbReference>
<gene>
    <name evidence="2" type="ORF">H4696_003744</name>
</gene>
<feature type="domain" description="Nudix hydrolase" evidence="1">
    <location>
        <begin position="10"/>
        <end position="147"/>
    </location>
</feature>
<keyword evidence="2" id="KW-0378">Hydrolase</keyword>
<evidence type="ECO:0000259" key="1">
    <source>
        <dbReference type="PROSITE" id="PS51462"/>
    </source>
</evidence>
<dbReference type="PROSITE" id="PS51462">
    <property type="entry name" value="NUDIX"/>
    <property type="match status" value="1"/>
</dbReference>
<organism evidence="2 3">
    <name type="scientific">Amycolatopsis lexingtonensis</name>
    <dbReference type="NCBI Taxonomy" id="218822"/>
    <lineage>
        <taxon>Bacteria</taxon>
        <taxon>Bacillati</taxon>
        <taxon>Actinomycetota</taxon>
        <taxon>Actinomycetes</taxon>
        <taxon>Pseudonocardiales</taxon>
        <taxon>Pseudonocardiaceae</taxon>
        <taxon>Amycolatopsis</taxon>
    </lineage>
</organism>
<dbReference type="SUPFAM" id="SSF55811">
    <property type="entry name" value="Nudix"/>
    <property type="match status" value="1"/>
</dbReference>
<comment type="caution">
    <text evidence="2">The sequence shown here is derived from an EMBL/GenBank/DDBJ whole genome shotgun (WGS) entry which is preliminary data.</text>
</comment>
<dbReference type="Gene3D" id="3.90.79.10">
    <property type="entry name" value="Nucleoside Triphosphate Pyrophosphohydrolase"/>
    <property type="match status" value="1"/>
</dbReference>
<dbReference type="PANTHER" id="PTHR43736:SF4">
    <property type="entry name" value="SLR1690 PROTEIN"/>
    <property type="match status" value="1"/>
</dbReference>
<reference evidence="2 3" key="1">
    <citation type="submission" date="2020-10" db="EMBL/GenBank/DDBJ databases">
        <title>Sequencing the genomes of 1000 actinobacteria strains.</title>
        <authorList>
            <person name="Klenk H.-P."/>
        </authorList>
    </citation>
    <scope>NUCLEOTIDE SEQUENCE [LARGE SCALE GENOMIC DNA]</scope>
    <source>
        <strain evidence="2 3">DSM 44653</strain>
    </source>
</reference>
<dbReference type="CDD" id="cd18873">
    <property type="entry name" value="NUDIX_NadM_like"/>
    <property type="match status" value="1"/>
</dbReference>
<protein>
    <submittedName>
        <fullName evidence="2">8-oxo-dGTP diphosphatase</fullName>
        <ecNumber evidence="2">3.6.1.55</ecNumber>
    </submittedName>
</protein>
<dbReference type="InterPro" id="IPR015797">
    <property type="entry name" value="NUDIX_hydrolase-like_dom_sf"/>
</dbReference>
<dbReference type="InterPro" id="IPR036388">
    <property type="entry name" value="WH-like_DNA-bd_sf"/>
</dbReference>
<accession>A0ABR9I0G6</accession>